<feature type="compositionally biased region" description="Polar residues" evidence="9">
    <location>
        <begin position="665"/>
        <end position="677"/>
    </location>
</feature>
<feature type="region of interest" description="Disordered" evidence="9">
    <location>
        <begin position="872"/>
        <end position="1054"/>
    </location>
</feature>
<dbReference type="GO" id="GO:0017095">
    <property type="term" value="F:heparan sulfate 6-sulfotransferase activity"/>
    <property type="evidence" value="ECO:0007669"/>
    <property type="project" value="TreeGrafter"/>
</dbReference>
<feature type="compositionally biased region" description="Polar residues" evidence="9">
    <location>
        <begin position="710"/>
        <end position="757"/>
    </location>
</feature>
<evidence type="ECO:0000256" key="9">
    <source>
        <dbReference type="SAM" id="MobiDB-lite"/>
    </source>
</evidence>
<keyword evidence="7" id="KW-0325">Glycoprotein</keyword>
<comment type="subcellular location">
    <subcellularLocation>
        <location evidence="1">Membrane</location>
        <topology evidence="1">Single-pass membrane protein</topology>
    </subcellularLocation>
    <subcellularLocation>
        <location evidence="8">Membrane</location>
        <topology evidence="8">Single-pass type II membrane protein</topology>
    </subcellularLocation>
</comment>
<feature type="compositionally biased region" description="Polar residues" evidence="9">
    <location>
        <begin position="777"/>
        <end position="791"/>
    </location>
</feature>
<evidence type="ECO:0000256" key="8">
    <source>
        <dbReference type="RuleBase" id="RU364122"/>
    </source>
</evidence>
<keyword evidence="3 8" id="KW-0808">Transferase</keyword>
<feature type="compositionally biased region" description="Acidic residues" evidence="9">
    <location>
        <begin position="642"/>
        <end position="661"/>
    </location>
</feature>
<feature type="compositionally biased region" description="Basic and acidic residues" evidence="9">
    <location>
        <begin position="926"/>
        <end position="938"/>
    </location>
</feature>
<keyword evidence="4" id="KW-0812">Transmembrane</keyword>
<gene>
    <name evidence="10" type="ORF">PoB_003750300</name>
</gene>
<evidence type="ECO:0000256" key="3">
    <source>
        <dbReference type="ARBA" id="ARBA00022679"/>
    </source>
</evidence>
<sequence length="1054" mass="117945">MRIKRMHKRLSIALLVFTITVVIVFNESSRPVWLRSVSDSVSGFLDPSQLKSRDDININGNDVLVIVNIPRTGILPLTNHIVRYTKLKRPCQCKSYRTKCQCLNKDGNQWLFNGYNTTGFVCGENAAYNEIKNRCPIDYWFKTTGRDKRTYRRYHLITMVRDPISRYISEWLELKSRDAYFLNEPRLWRKQPVELQKKGLKCWLGKRMTYLTLDDFVNCPDNPANNRMTKMLANINYVNALQIESKTKYKQALLLSAQNVLRRTAFFGLHHRLNDTQCLLEEILGARMNKSLNFASMDDSYKQLSPALKHKILMANSLDTKLFAFAKELFEARVSIWRKKHNKQTLASGKKDENNATYKWITYVENDRVKLLKQSLQGEKLEFLSSGENLGIEKGIKKGEKEKDDKEDEEEKEEEEEEEEEEEDKKIEEKKVTAVKNEEEDEVSKKEKDEDGREKAGVTSKGKTDAKEEDEEDDDKKTDEDDEEDGKEGKGGDETGKAKSNSKPATASAGGTSKTGTKVTKVATEGKSGGEKNSVIKPGTAASGKSSAAVKTANAAFTSNAVIVMPMGDDVGDFFSKLAAAKRSETNQQLPIKSPGGSEGKTPVAFHPVQSPSLGEKFRQLQAHPTNHPQLEDQHQKKPEEADKEDEEEEEEEEKDTEEKEGETQNKASQLKENNVSQKPQAKQKPQKLEAQTSTIDRQQQQQQQQQQQNLQSTLQKTVVSGENDNVTGVQLNISQENVGQDGLDSSTSGVSQPLSDNETDSDIDIGQSEMKFGQKGDSSNTPAGPPSNLNVPIKDDEQDASAADVKPIVDDFSFGESEDGVNSLDKNAVDEFSYQTDAFSDEFGPGNVDFAGKTGFEDQFLGANEDLTAKDDSLNMMLDPNSRSPSLDNSLPPGGLVPSPNTNEGLNPDEFESDFNTGDASSLQMHDDLDGASHDLRPQGNMADFNPQLFEHSGPTEAQKEQLYRQGPDAGTAHFRVTPNAAERSSRSEMNNAFAERSFGGGQSHVSPIVRPARVPRRRRRRRRRSAVKSRPVDRMFAPPLSEDEKQVRSMFV</sequence>
<feature type="region of interest" description="Disordered" evidence="9">
    <location>
        <begin position="395"/>
        <end position="551"/>
    </location>
</feature>
<proteinExistence type="inferred from homology"/>
<feature type="compositionally biased region" description="Basic residues" evidence="9">
    <location>
        <begin position="1015"/>
        <end position="1029"/>
    </location>
</feature>
<evidence type="ECO:0000256" key="5">
    <source>
        <dbReference type="ARBA" id="ARBA00022989"/>
    </source>
</evidence>
<dbReference type="Gene3D" id="3.40.50.300">
    <property type="entry name" value="P-loop containing nucleotide triphosphate hydrolases"/>
    <property type="match status" value="1"/>
</dbReference>
<feature type="region of interest" description="Disordered" evidence="9">
    <location>
        <begin position="583"/>
        <end position="806"/>
    </location>
</feature>
<dbReference type="InterPro" id="IPR005331">
    <property type="entry name" value="Sulfotransferase"/>
</dbReference>
<dbReference type="PANTHER" id="PTHR12812:SF0">
    <property type="entry name" value="HEPARAN-SULFATE 6-O-SULFOTRANSFERASE"/>
    <property type="match status" value="1"/>
</dbReference>
<comment type="similarity">
    <text evidence="2 8">Belongs to the sulfotransferase 6 family.</text>
</comment>
<feature type="compositionally biased region" description="Basic and acidic residues" evidence="9">
    <location>
        <begin position="487"/>
        <end position="497"/>
    </location>
</feature>
<comment type="function">
    <text evidence="8">6-O-sulfation enzyme which catalyzes the transfer of sulfate from 3'-phosphoadenosine 5'-phosphosulfate (PAPS) to position 6 of the N-sulfoglucosamine residue (GlcNS) of heparan sulfate.</text>
</comment>
<dbReference type="GO" id="GO:0016020">
    <property type="term" value="C:membrane"/>
    <property type="evidence" value="ECO:0007669"/>
    <property type="project" value="UniProtKB-SubCell"/>
</dbReference>
<evidence type="ECO:0000256" key="1">
    <source>
        <dbReference type="ARBA" id="ARBA00004167"/>
    </source>
</evidence>
<name>A0AAV4AVY5_9GAST</name>
<dbReference type="AlphaFoldDB" id="A0AAV4AVY5"/>
<dbReference type="PANTHER" id="PTHR12812">
    <property type="entry name" value="HEPARAN SULFATE 6-O-SULFOTRANSFERASE 3"/>
    <property type="match status" value="1"/>
</dbReference>
<keyword evidence="8" id="KW-0735">Signal-anchor</keyword>
<evidence type="ECO:0000313" key="11">
    <source>
        <dbReference type="Proteomes" id="UP000735302"/>
    </source>
</evidence>
<evidence type="ECO:0000256" key="7">
    <source>
        <dbReference type="ARBA" id="ARBA00023180"/>
    </source>
</evidence>
<feature type="compositionally biased region" description="Polar residues" evidence="9">
    <location>
        <begin position="915"/>
        <end position="925"/>
    </location>
</feature>
<feature type="compositionally biased region" description="Acidic residues" evidence="9">
    <location>
        <begin position="467"/>
        <end position="486"/>
    </location>
</feature>
<reference evidence="10 11" key="1">
    <citation type="journal article" date="2021" name="Elife">
        <title>Chloroplast acquisition without the gene transfer in kleptoplastic sea slugs, Plakobranchus ocellatus.</title>
        <authorList>
            <person name="Maeda T."/>
            <person name="Takahashi S."/>
            <person name="Yoshida T."/>
            <person name="Shimamura S."/>
            <person name="Takaki Y."/>
            <person name="Nagai Y."/>
            <person name="Toyoda A."/>
            <person name="Suzuki Y."/>
            <person name="Arimoto A."/>
            <person name="Ishii H."/>
            <person name="Satoh N."/>
            <person name="Nishiyama T."/>
            <person name="Hasebe M."/>
            <person name="Maruyama T."/>
            <person name="Minagawa J."/>
            <person name="Obokata J."/>
            <person name="Shigenobu S."/>
        </authorList>
    </citation>
    <scope>NUCLEOTIDE SEQUENCE [LARGE SCALE GENOMIC DNA]</scope>
</reference>
<dbReference type="EC" id="2.8.2.-" evidence="8"/>
<feature type="compositionally biased region" description="Low complexity" evidence="9">
    <location>
        <begin position="505"/>
        <end position="526"/>
    </location>
</feature>
<evidence type="ECO:0000256" key="4">
    <source>
        <dbReference type="ARBA" id="ARBA00022692"/>
    </source>
</evidence>
<feature type="compositionally biased region" description="Low complexity" evidence="9">
    <location>
        <begin position="699"/>
        <end position="709"/>
    </location>
</feature>
<keyword evidence="6 8" id="KW-0472">Membrane</keyword>
<feature type="compositionally biased region" description="Basic and acidic residues" evidence="9">
    <location>
        <begin position="630"/>
        <end position="641"/>
    </location>
</feature>
<evidence type="ECO:0000256" key="2">
    <source>
        <dbReference type="ARBA" id="ARBA00010109"/>
    </source>
</evidence>
<feature type="compositionally biased region" description="Basic and acidic residues" evidence="9">
    <location>
        <begin position="395"/>
        <end position="404"/>
    </location>
</feature>
<keyword evidence="5" id="KW-1133">Transmembrane helix</keyword>
<organism evidence="10 11">
    <name type="scientific">Plakobranchus ocellatus</name>
    <dbReference type="NCBI Taxonomy" id="259542"/>
    <lineage>
        <taxon>Eukaryota</taxon>
        <taxon>Metazoa</taxon>
        <taxon>Spiralia</taxon>
        <taxon>Lophotrochozoa</taxon>
        <taxon>Mollusca</taxon>
        <taxon>Gastropoda</taxon>
        <taxon>Heterobranchia</taxon>
        <taxon>Euthyneura</taxon>
        <taxon>Panpulmonata</taxon>
        <taxon>Sacoglossa</taxon>
        <taxon>Placobranchoidea</taxon>
        <taxon>Plakobranchidae</taxon>
        <taxon>Plakobranchus</taxon>
    </lineage>
</organism>
<accession>A0AAV4AVY5</accession>
<keyword evidence="11" id="KW-1185">Reference proteome</keyword>
<dbReference type="InterPro" id="IPR010635">
    <property type="entry name" value="Heparan_SO4-6-sulfoTrfase"/>
</dbReference>
<feature type="compositionally biased region" description="Basic and acidic residues" evidence="9">
    <location>
        <begin position="443"/>
        <end position="466"/>
    </location>
</feature>
<evidence type="ECO:0000313" key="10">
    <source>
        <dbReference type="EMBL" id="GFO10998.1"/>
    </source>
</evidence>
<protein>
    <recommendedName>
        <fullName evidence="8">Heparan-sulfate 6-O-sulfotransferase</fullName>
        <ecNumber evidence="8">2.8.2.-</ecNumber>
    </recommendedName>
</protein>
<dbReference type="Proteomes" id="UP000735302">
    <property type="component" value="Unassembled WGS sequence"/>
</dbReference>
<feature type="compositionally biased region" description="Acidic residues" evidence="9">
    <location>
        <begin position="405"/>
        <end position="423"/>
    </location>
</feature>
<evidence type="ECO:0000256" key="6">
    <source>
        <dbReference type="ARBA" id="ARBA00023136"/>
    </source>
</evidence>
<comment type="caution">
    <text evidence="10">The sequence shown here is derived from an EMBL/GenBank/DDBJ whole genome shotgun (WGS) entry which is preliminary data.</text>
</comment>
<dbReference type="InterPro" id="IPR027417">
    <property type="entry name" value="P-loop_NTPase"/>
</dbReference>
<dbReference type="EMBL" id="BLXT01004214">
    <property type="protein sequence ID" value="GFO10998.1"/>
    <property type="molecule type" value="Genomic_DNA"/>
</dbReference>
<dbReference type="Pfam" id="PF03567">
    <property type="entry name" value="Sulfotransfer_2"/>
    <property type="match status" value="1"/>
</dbReference>
<feature type="compositionally biased region" description="Basic and acidic residues" evidence="9">
    <location>
        <begin position="1044"/>
        <end position="1054"/>
    </location>
</feature>
<comment type="catalytic activity">
    <reaction evidence="8">
        <text>alpha-D-glucosaminyl-[heparan sulfate](n) + 3'-phosphoadenylyl sulfate = 6-sulfo-alpha-D-glucosaminyl-[heparan sulfate](n) + adenosine 3',5'-bisphosphate + H(+)</text>
        <dbReference type="Rhea" id="RHEA:56604"/>
        <dbReference type="Rhea" id="RHEA-COMP:9830"/>
        <dbReference type="Rhea" id="RHEA-COMP:14621"/>
        <dbReference type="ChEBI" id="CHEBI:15378"/>
        <dbReference type="ChEBI" id="CHEBI:58339"/>
        <dbReference type="ChEBI" id="CHEBI:58343"/>
        <dbReference type="ChEBI" id="CHEBI:58388"/>
        <dbReference type="ChEBI" id="CHEBI:140604"/>
    </reaction>
</comment>